<evidence type="ECO:0000313" key="4">
    <source>
        <dbReference type="Proteomes" id="UP000002051"/>
    </source>
</evidence>
<dbReference type="HOGENOM" id="CLU_3017246_0_0_1"/>
<dbReference type="InterPro" id="IPR002866">
    <property type="entry name" value="Maturase_MatK"/>
</dbReference>
<dbReference type="AlphaFoldDB" id="G7IRN3"/>
<reference evidence="2 4" key="2">
    <citation type="journal article" date="2014" name="BMC Genomics">
        <title>An improved genome release (version Mt4.0) for the model legume Medicago truncatula.</title>
        <authorList>
            <person name="Tang H."/>
            <person name="Krishnakumar V."/>
            <person name="Bidwell S."/>
            <person name="Rosen B."/>
            <person name="Chan A."/>
            <person name="Zhou S."/>
            <person name="Gentzbittel L."/>
            <person name="Childs K.L."/>
            <person name="Yandell M."/>
            <person name="Gundlach H."/>
            <person name="Mayer K.F."/>
            <person name="Schwartz D.C."/>
            <person name="Town C.D."/>
        </authorList>
    </citation>
    <scope>GENOME REANNOTATION</scope>
    <source>
        <strain evidence="3 4">cv. Jemalong A17</strain>
    </source>
</reference>
<name>G7IRN3_MEDTR</name>
<proteinExistence type="predicted"/>
<evidence type="ECO:0000313" key="3">
    <source>
        <dbReference type="EnsemblPlants" id="AES67342"/>
    </source>
</evidence>
<keyword evidence="1" id="KW-0507">mRNA processing</keyword>
<keyword evidence="4" id="KW-1185">Reference proteome</keyword>
<dbReference type="GO" id="GO:0006397">
    <property type="term" value="P:mRNA processing"/>
    <property type="evidence" value="ECO:0007669"/>
    <property type="project" value="UniProtKB-KW"/>
</dbReference>
<dbReference type="EnsemblPlants" id="AES67342">
    <property type="protein sequence ID" value="AES67342"/>
    <property type="gene ID" value="MTR_2g089570"/>
</dbReference>
<dbReference type="PANTHER" id="PTHR34811:SF1">
    <property type="entry name" value="MATURASE K"/>
    <property type="match status" value="1"/>
</dbReference>
<gene>
    <name evidence="2" type="ordered locus">MTR_2g089570</name>
</gene>
<accession>A0A0C3V7K1</accession>
<reference evidence="3" key="3">
    <citation type="submission" date="2015-04" db="UniProtKB">
        <authorList>
            <consortium name="EnsemblPlants"/>
        </authorList>
    </citation>
    <scope>IDENTIFICATION</scope>
    <source>
        <strain evidence="3">cv. Jemalong A17</strain>
    </source>
</reference>
<dbReference type="EMBL" id="CM001218">
    <property type="protein sequence ID" value="AES67342.2"/>
    <property type="molecule type" value="Genomic_DNA"/>
</dbReference>
<dbReference type="Proteomes" id="UP000002051">
    <property type="component" value="Chromosome 2"/>
</dbReference>
<organism evidence="2 4">
    <name type="scientific">Medicago truncatula</name>
    <name type="common">Barrel medic</name>
    <name type="synonym">Medicago tribuloides</name>
    <dbReference type="NCBI Taxonomy" id="3880"/>
    <lineage>
        <taxon>Eukaryota</taxon>
        <taxon>Viridiplantae</taxon>
        <taxon>Streptophyta</taxon>
        <taxon>Embryophyta</taxon>
        <taxon>Tracheophyta</taxon>
        <taxon>Spermatophyta</taxon>
        <taxon>Magnoliopsida</taxon>
        <taxon>eudicotyledons</taxon>
        <taxon>Gunneridae</taxon>
        <taxon>Pentapetalae</taxon>
        <taxon>rosids</taxon>
        <taxon>fabids</taxon>
        <taxon>Fabales</taxon>
        <taxon>Fabaceae</taxon>
        <taxon>Papilionoideae</taxon>
        <taxon>50 kb inversion clade</taxon>
        <taxon>NPAAA clade</taxon>
        <taxon>Hologalegina</taxon>
        <taxon>IRL clade</taxon>
        <taxon>Trifolieae</taxon>
        <taxon>Medicago</taxon>
    </lineage>
</organism>
<protein>
    <submittedName>
        <fullName evidence="2">Maturase K</fullName>
    </submittedName>
</protein>
<dbReference type="GO" id="GO:0009507">
    <property type="term" value="C:chloroplast"/>
    <property type="evidence" value="ECO:0007669"/>
    <property type="project" value="InterPro"/>
</dbReference>
<dbReference type="PaxDb" id="3880-AES67342"/>
<sequence length="56" mass="6735">MNINQLSEHSFKLLDYFLNVRVNRSLVRSQMLQNTFLIEFFLKKLDIIYSSNYSSD</sequence>
<accession>G7IRN3</accession>
<dbReference type="PANTHER" id="PTHR34811">
    <property type="entry name" value="MATURASE K"/>
    <property type="match status" value="1"/>
</dbReference>
<evidence type="ECO:0000313" key="2">
    <source>
        <dbReference type="EMBL" id="AES67342.2"/>
    </source>
</evidence>
<evidence type="ECO:0000256" key="1">
    <source>
        <dbReference type="ARBA" id="ARBA00022664"/>
    </source>
</evidence>
<reference evidence="2 4" key="1">
    <citation type="journal article" date="2011" name="Nature">
        <title>The Medicago genome provides insight into the evolution of rhizobial symbioses.</title>
        <authorList>
            <person name="Young N.D."/>
            <person name="Debelle F."/>
            <person name="Oldroyd G.E."/>
            <person name="Geurts R."/>
            <person name="Cannon S.B."/>
            <person name="Udvardi M.K."/>
            <person name="Benedito V.A."/>
            <person name="Mayer K.F."/>
            <person name="Gouzy J."/>
            <person name="Schoof H."/>
            <person name="Van de Peer Y."/>
            <person name="Proost S."/>
            <person name="Cook D.R."/>
            <person name="Meyers B.C."/>
            <person name="Spannagl M."/>
            <person name="Cheung F."/>
            <person name="De Mita S."/>
            <person name="Krishnakumar V."/>
            <person name="Gundlach H."/>
            <person name="Zhou S."/>
            <person name="Mudge J."/>
            <person name="Bharti A.K."/>
            <person name="Murray J.D."/>
            <person name="Naoumkina M.A."/>
            <person name="Rosen B."/>
            <person name="Silverstein K.A."/>
            <person name="Tang H."/>
            <person name="Rombauts S."/>
            <person name="Zhao P.X."/>
            <person name="Zhou P."/>
            <person name="Barbe V."/>
            <person name="Bardou P."/>
            <person name="Bechner M."/>
            <person name="Bellec A."/>
            <person name="Berger A."/>
            <person name="Berges H."/>
            <person name="Bidwell S."/>
            <person name="Bisseling T."/>
            <person name="Choisne N."/>
            <person name="Couloux A."/>
            <person name="Denny R."/>
            <person name="Deshpande S."/>
            <person name="Dai X."/>
            <person name="Doyle J.J."/>
            <person name="Dudez A.M."/>
            <person name="Farmer A.D."/>
            <person name="Fouteau S."/>
            <person name="Franken C."/>
            <person name="Gibelin C."/>
            <person name="Gish J."/>
            <person name="Goldstein S."/>
            <person name="Gonzalez A.J."/>
            <person name="Green P.J."/>
            <person name="Hallab A."/>
            <person name="Hartog M."/>
            <person name="Hua A."/>
            <person name="Humphray S.J."/>
            <person name="Jeong D.H."/>
            <person name="Jing Y."/>
            <person name="Jocker A."/>
            <person name="Kenton S.M."/>
            <person name="Kim D.J."/>
            <person name="Klee K."/>
            <person name="Lai H."/>
            <person name="Lang C."/>
            <person name="Lin S."/>
            <person name="Macmil S.L."/>
            <person name="Magdelenat G."/>
            <person name="Matthews L."/>
            <person name="McCorrison J."/>
            <person name="Monaghan E.L."/>
            <person name="Mun J.H."/>
            <person name="Najar F.Z."/>
            <person name="Nicholson C."/>
            <person name="Noirot C."/>
            <person name="O'Bleness M."/>
            <person name="Paule C.R."/>
            <person name="Poulain J."/>
            <person name="Prion F."/>
            <person name="Qin B."/>
            <person name="Qu C."/>
            <person name="Retzel E.F."/>
            <person name="Riddle C."/>
            <person name="Sallet E."/>
            <person name="Samain S."/>
            <person name="Samson N."/>
            <person name="Sanders I."/>
            <person name="Saurat O."/>
            <person name="Scarpelli C."/>
            <person name="Schiex T."/>
            <person name="Segurens B."/>
            <person name="Severin A.J."/>
            <person name="Sherrier D.J."/>
            <person name="Shi R."/>
            <person name="Sims S."/>
            <person name="Singer S.R."/>
            <person name="Sinharoy S."/>
            <person name="Sterck L."/>
            <person name="Viollet A."/>
            <person name="Wang B.B."/>
            <person name="Wang K."/>
            <person name="Wang M."/>
            <person name="Wang X."/>
            <person name="Warfsmann J."/>
            <person name="Weissenbach J."/>
            <person name="White D.D."/>
            <person name="White J.D."/>
            <person name="Wiley G.B."/>
            <person name="Wincker P."/>
            <person name="Xing Y."/>
            <person name="Yang L."/>
            <person name="Yao Z."/>
            <person name="Ying F."/>
            <person name="Zhai J."/>
            <person name="Zhou L."/>
            <person name="Zuber A."/>
            <person name="Denarie J."/>
            <person name="Dixon R.A."/>
            <person name="May G.D."/>
            <person name="Schwartz D.C."/>
            <person name="Rogers J."/>
            <person name="Quetier F."/>
            <person name="Town C.D."/>
            <person name="Roe B.A."/>
        </authorList>
    </citation>
    <scope>NUCLEOTIDE SEQUENCE [LARGE SCALE GENOMIC DNA]</scope>
    <source>
        <strain evidence="2">A17</strain>
        <strain evidence="3 4">cv. Jemalong A17</strain>
    </source>
</reference>